<feature type="transmembrane region" description="Helical" evidence="2">
    <location>
        <begin position="158"/>
        <end position="178"/>
    </location>
</feature>
<feature type="compositionally biased region" description="Basic and acidic residues" evidence="1">
    <location>
        <begin position="93"/>
        <end position="112"/>
    </location>
</feature>
<feature type="transmembrane region" description="Helical" evidence="2">
    <location>
        <begin position="184"/>
        <end position="207"/>
    </location>
</feature>
<gene>
    <name evidence="3" type="ORF">FHR84_002491</name>
</gene>
<dbReference type="AlphaFoldDB" id="A0A852Z9E8"/>
<name>A0A852Z9E8_9ACTN</name>
<keyword evidence="2" id="KW-0812">Transmembrane</keyword>
<evidence type="ECO:0000313" key="4">
    <source>
        <dbReference type="Proteomes" id="UP000548304"/>
    </source>
</evidence>
<comment type="caution">
    <text evidence="3">The sequence shown here is derived from an EMBL/GenBank/DDBJ whole genome shotgun (WGS) entry which is preliminary data.</text>
</comment>
<organism evidence="3 4">
    <name type="scientific">Actinopolyspora biskrensis</name>
    <dbReference type="NCBI Taxonomy" id="1470178"/>
    <lineage>
        <taxon>Bacteria</taxon>
        <taxon>Bacillati</taxon>
        <taxon>Actinomycetota</taxon>
        <taxon>Actinomycetes</taxon>
        <taxon>Actinopolysporales</taxon>
        <taxon>Actinopolysporaceae</taxon>
        <taxon>Actinopolyspora</taxon>
    </lineage>
</organism>
<keyword evidence="2" id="KW-1133">Transmembrane helix</keyword>
<accession>A0A852Z9E8</accession>
<feature type="transmembrane region" description="Helical" evidence="2">
    <location>
        <begin position="127"/>
        <end position="151"/>
    </location>
</feature>
<dbReference type="InterPro" id="IPR024244">
    <property type="entry name" value="DUF2537"/>
</dbReference>
<evidence type="ECO:0008006" key="5">
    <source>
        <dbReference type="Google" id="ProtNLM"/>
    </source>
</evidence>
<evidence type="ECO:0000256" key="2">
    <source>
        <dbReference type="SAM" id="Phobius"/>
    </source>
</evidence>
<protein>
    <recommendedName>
        <fullName evidence="5">DUF2537 domain-containing protein</fullName>
    </recommendedName>
</protein>
<proteinExistence type="predicted"/>
<dbReference type="EMBL" id="JACBYW010000004">
    <property type="protein sequence ID" value="NYH79157.1"/>
    <property type="molecule type" value="Genomic_DNA"/>
</dbReference>
<sequence>MTGSVTEEPELELRAGRAGAVLVDASGTLGLAPEHTGVSERLAGALREWSEVVERIRRGETSGRKAAETATRRGELLATELATETGAALRYRDPVDGSVRRVEPQERDRNREGLPGGAATPEGDVPWLPGLTVAAMVAALTAIALVVVSLGLGEVNPLLAVVINLAVAGGFAPSIWLGRDVPTWRWPVLGLACGIVLSWIVLPLSLLG</sequence>
<keyword evidence="4" id="KW-1185">Reference proteome</keyword>
<evidence type="ECO:0000313" key="3">
    <source>
        <dbReference type="EMBL" id="NYH79157.1"/>
    </source>
</evidence>
<feature type="region of interest" description="Disordered" evidence="1">
    <location>
        <begin position="93"/>
        <end position="121"/>
    </location>
</feature>
<evidence type="ECO:0000256" key="1">
    <source>
        <dbReference type="SAM" id="MobiDB-lite"/>
    </source>
</evidence>
<reference evidence="3 4" key="1">
    <citation type="submission" date="2020-07" db="EMBL/GenBank/DDBJ databases">
        <title>Genomic Encyclopedia of Type Strains, Phase III (KMG-III): the genomes of soil and plant-associated and newly described type strains.</title>
        <authorList>
            <person name="Whitman W."/>
        </authorList>
    </citation>
    <scope>NUCLEOTIDE SEQUENCE [LARGE SCALE GENOMIC DNA]</scope>
    <source>
        <strain evidence="3 4">CECT 8576</strain>
    </source>
</reference>
<dbReference type="Pfam" id="PF10801">
    <property type="entry name" value="DUF2537"/>
    <property type="match status" value="1"/>
</dbReference>
<dbReference type="Proteomes" id="UP000548304">
    <property type="component" value="Unassembled WGS sequence"/>
</dbReference>
<keyword evidence="2" id="KW-0472">Membrane</keyword>